<sequence>MLSGRPNWCPPSTSPTSSSTSTLLQACLQKRTPIHT</sequence>
<dbReference type="PROSITE" id="PS51257">
    <property type="entry name" value="PROKAR_LIPOPROTEIN"/>
    <property type="match status" value="1"/>
</dbReference>
<feature type="region of interest" description="Disordered" evidence="1">
    <location>
        <begin position="1"/>
        <end position="24"/>
    </location>
</feature>
<dbReference type="AlphaFoldDB" id="A0A0A9AF51"/>
<evidence type="ECO:0000313" key="2">
    <source>
        <dbReference type="EMBL" id="JAD45702.1"/>
    </source>
</evidence>
<proteinExistence type="predicted"/>
<dbReference type="EMBL" id="GBRH01252193">
    <property type="protein sequence ID" value="JAD45702.1"/>
    <property type="molecule type" value="Transcribed_RNA"/>
</dbReference>
<organism evidence="2">
    <name type="scientific">Arundo donax</name>
    <name type="common">Giant reed</name>
    <name type="synonym">Donax arundinaceus</name>
    <dbReference type="NCBI Taxonomy" id="35708"/>
    <lineage>
        <taxon>Eukaryota</taxon>
        <taxon>Viridiplantae</taxon>
        <taxon>Streptophyta</taxon>
        <taxon>Embryophyta</taxon>
        <taxon>Tracheophyta</taxon>
        <taxon>Spermatophyta</taxon>
        <taxon>Magnoliopsida</taxon>
        <taxon>Liliopsida</taxon>
        <taxon>Poales</taxon>
        <taxon>Poaceae</taxon>
        <taxon>PACMAD clade</taxon>
        <taxon>Arundinoideae</taxon>
        <taxon>Arundineae</taxon>
        <taxon>Arundo</taxon>
    </lineage>
</organism>
<name>A0A0A9AF51_ARUDO</name>
<accession>A0A0A9AF51</accession>
<reference evidence="2" key="1">
    <citation type="submission" date="2014-09" db="EMBL/GenBank/DDBJ databases">
        <authorList>
            <person name="Magalhaes I.L.F."/>
            <person name="Oliveira U."/>
            <person name="Santos F.R."/>
            <person name="Vidigal T.H.D.A."/>
            <person name="Brescovit A.D."/>
            <person name="Santos A.J."/>
        </authorList>
    </citation>
    <scope>NUCLEOTIDE SEQUENCE</scope>
    <source>
        <tissue evidence="2">Shoot tissue taken approximately 20 cm above the soil surface</tissue>
    </source>
</reference>
<reference evidence="2" key="2">
    <citation type="journal article" date="2015" name="Data Brief">
        <title>Shoot transcriptome of the giant reed, Arundo donax.</title>
        <authorList>
            <person name="Barrero R.A."/>
            <person name="Guerrero F.D."/>
            <person name="Moolhuijzen P."/>
            <person name="Goolsby J.A."/>
            <person name="Tidwell J."/>
            <person name="Bellgard S.E."/>
            <person name="Bellgard M.I."/>
        </authorList>
    </citation>
    <scope>NUCLEOTIDE SEQUENCE</scope>
    <source>
        <tissue evidence="2">Shoot tissue taken approximately 20 cm above the soil surface</tissue>
    </source>
</reference>
<protein>
    <submittedName>
        <fullName evidence="2">Uncharacterized protein</fullName>
    </submittedName>
</protein>
<evidence type="ECO:0000256" key="1">
    <source>
        <dbReference type="SAM" id="MobiDB-lite"/>
    </source>
</evidence>